<organism evidence="2 3">
    <name type="scientific">Chitiniphilus purpureus</name>
    <dbReference type="NCBI Taxonomy" id="2981137"/>
    <lineage>
        <taxon>Bacteria</taxon>
        <taxon>Pseudomonadati</taxon>
        <taxon>Pseudomonadota</taxon>
        <taxon>Betaproteobacteria</taxon>
        <taxon>Neisseriales</taxon>
        <taxon>Chitinibacteraceae</taxon>
        <taxon>Chitiniphilus</taxon>
    </lineage>
</organism>
<keyword evidence="1" id="KW-1133">Transmembrane helix</keyword>
<dbReference type="RefSeq" id="WP_263126289.1">
    <property type="nucleotide sequence ID" value="NZ_CP106753.1"/>
</dbReference>
<keyword evidence="1" id="KW-0472">Membrane</keyword>
<keyword evidence="3" id="KW-1185">Reference proteome</keyword>
<dbReference type="EMBL" id="CP106753">
    <property type="protein sequence ID" value="UXY16878.1"/>
    <property type="molecule type" value="Genomic_DNA"/>
</dbReference>
<feature type="transmembrane region" description="Helical" evidence="1">
    <location>
        <begin position="263"/>
        <end position="293"/>
    </location>
</feature>
<keyword evidence="1" id="KW-0812">Transmembrane</keyword>
<protein>
    <submittedName>
        <fullName evidence="2">Uncharacterized protein</fullName>
    </submittedName>
</protein>
<sequence>MGGKLGKSEWSLWRALEDWRRKRHELEPLFAAAGLANEQETLVNRALVDLKRTPPTMPLVSGDPQHDEEELARYREAYYRHFDESLYKVDTLLQLPWVPEMAPLAEAIRAEVNQLREWMHAHPAQRPDFSRLEQLLQHYLRLDHPELPLPQGLLEGRRRLLMDVVGYPLLVQHAGKDPFNDAVPPLSSSAFRHEFHAKAQQYLETPWLHSKVVTHWYAMLGLDAALARKKRDATDQRRLAAQLPRRWPSLSVLLPGFEQADQLWYLSLSGLAFFALFAEWWIAAGLLIIWLSLSIGAHRREQQQIEARRAQLVAQAATMKRVRDRFMLGSISPDKLSFQLRQLDERNEYHDEILHVLLKLHAYDQDS</sequence>
<evidence type="ECO:0000256" key="1">
    <source>
        <dbReference type="SAM" id="Phobius"/>
    </source>
</evidence>
<accession>A0ABY6DRM8</accession>
<reference evidence="2" key="1">
    <citation type="submission" date="2022-10" db="EMBL/GenBank/DDBJ databases">
        <title>Chitiniphilus purpureus sp. nov., a novel chitin-degrading bacterium isolated from crawfish pond sediment.</title>
        <authorList>
            <person name="Li K."/>
        </authorList>
    </citation>
    <scope>NUCLEOTIDE SEQUENCE</scope>
    <source>
        <strain evidence="2">CD1</strain>
    </source>
</reference>
<proteinExistence type="predicted"/>
<gene>
    <name evidence="2" type="ORF">N8I74_07645</name>
</gene>
<dbReference type="Proteomes" id="UP001061302">
    <property type="component" value="Chromosome"/>
</dbReference>
<evidence type="ECO:0000313" key="3">
    <source>
        <dbReference type="Proteomes" id="UP001061302"/>
    </source>
</evidence>
<name>A0ABY6DRM8_9NEIS</name>
<evidence type="ECO:0000313" key="2">
    <source>
        <dbReference type="EMBL" id="UXY16878.1"/>
    </source>
</evidence>